<dbReference type="InterPro" id="IPR036922">
    <property type="entry name" value="Rieske_2Fe-2S_sf"/>
</dbReference>
<evidence type="ECO:0000313" key="7">
    <source>
        <dbReference type="EMBL" id="BCU68940.1"/>
    </source>
</evidence>
<name>A0A8D5ZHW3_9CREN</name>
<evidence type="ECO:0000256" key="5">
    <source>
        <dbReference type="SAM" id="Phobius"/>
    </source>
</evidence>
<dbReference type="InterPro" id="IPR017941">
    <property type="entry name" value="Rieske_2Fe-2S"/>
</dbReference>
<dbReference type="Pfam" id="PF00355">
    <property type="entry name" value="Rieske"/>
    <property type="match status" value="1"/>
</dbReference>
<keyword evidence="8" id="KW-1185">Reference proteome</keyword>
<keyword evidence="5" id="KW-1133">Transmembrane helix</keyword>
<sequence length="218" mass="22925">MSKDKGVDSNRRAVIIGGAAAIAGIAAGIVIGGNAFPRTTVEEKPITSSIVKEEIGTSTTTVTQTVTSTTSTTAPPVSVPVAYVRQKVANYSQLQVGTPITTNYMGYTVYIVRTGVPSVGGVGPNGDVVGYSAYCAHMGYILEYDPNTRCMLCPQHFSQYDATAGGMQVVGHPNQFLPQLILEYDESTGDIYAVGFNRLVYGTYNTAAQASSSPMGES</sequence>
<dbReference type="GO" id="GO:0051537">
    <property type="term" value="F:2 iron, 2 sulfur cluster binding"/>
    <property type="evidence" value="ECO:0007669"/>
    <property type="project" value="UniProtKB-KW"/>
</dbReference>
<dbReference type="RefSeq" id="WP_221288918.1">
    <property type="nucleotide sequence ID" value="NZ_AP024597.1"/>
</dbReference>
<evidence type="ECO:0000256" key="4">
    <source>
        <dbReference type="ARBA" id="ARBA00023014"/>
    </source>
</evidence>
<organism evidence="7 8">
    <name type="scientific">Stygiolobus caldivivus</name>
    <dbReference type="NCBI Taxonomy" id="2824673"/>
    <lineage>
        <taxon>Archaea</taxon>
        <taxon>Thermoproteota</taxon>
        <taxon>Thermoprotei</taxon>
        <taxon>Sulfolobales</taxon>
        <taxon>Sulfolobaceae</taxon>
        <taxon>Stygiolobus</taxon>
    </lineage>
</organism>
<gene>
    <name evidence="7" type="ORF">KN1_02370</name>
</gene>
<dbReference type="GeneID" id="66161987"/>
<evidence type="ECO:0000256" key="2">
    <source>
        <dbReference type="ARBA" id="ARBA00022723"/>
    </source>
</evidence>
<reference evidence="7 8" key="1">
    <citation type="submission" date="2021-04" db="EMBL/GenBank/DDBJ databases">
        <title>Complete genome sequence of Stygiolobus sp. KN-1.</title>
        <authorList>
            <person name="Nakamura K."/>
            <person name="Sakai H."/>
            <person name="Kurosawa N."/>
        </authorList>
    </citation>
    <scope>NUCLEOTIDE SEQUENCE [LARGE SCALE GENOMIC DNA]</scope>
    <source>
        <strain evidence="7 8">KN-1</strain>
    </source>
</reference>
<dbReference type="KEGG" id="csty:KN1_02370"/>
<accession>A0A8D5ZHW3</accession>
<dbReference type="Gene3D" id="2.102.10.10">
    <property type="entry name" value="Rieske [2Fe-2S] iron-sulphur domain"/>
    <property type="match status" value="1"/>
</dbReference>
<dbReference type="PROSITE" id="PS51296">
    <property type="entry name" value="RIESKE"/>
    <property type="match status" value="1"/>
</dbReference>
<feature type="transmembrane region" description="Helical" evidence="5">
    <location>
        <begin position="12"/>
        <end position="36"/>
    </location>
</feature>
<keyword evidence="1" id="KW-0001">2Fe-2S</keyword>
<dbReference type="NCBIfam" id="TIGR02694">
    <property type="entry name" value="arsenite_ox_S"/>
    <property type="match status" value="1"/>
</dbReference>
<dbReference type="Proteomes" id="UP000825123">
    <property type="component" value="Chromosome"/>
</dbReference>
<dbReference type="EMBL" id="AP024597">
    <property type="protein sequence ID" value="BCU68940.1"/>
    <property type="molecule type" value="Genomic_DNA"/>
</dbReference>
<keyword evidence="5" id="KW-0812">Transmembrane</keyword>
<proteinExistence type="predicted"/>
<dbReference type="GO" id="GO:0046872">
    <property type="term" value="F:metal ion binding"/>
    <property type="evidence" value="ECO:0007669"/>
    <property type="project" value="UniProtKB-KW"/>
</dbReference>
<evidence type="ECO:0000313" key="8">
    <source>
        <dbReference type="Proteomes" id="UP000825123"/>
    </source>
</evidence>
<feature type="domain" description="Rieske" evidence="6">
    <location>
        <begin position="86"/>
        <end position="191"/>
    </location>
</feature>
<protein>
    <submittedName>
        <fullName evidence="7">Arsenite oxidase small subunit</fullName>
    </submittedName>
</protein>
<keyword evidence="5" id="KW-0472">Membrane</keyword>
<dbReference type="AlphaFoldDB" id="A0A8D5ZHW3"/>
<dbReference type="InterPro" id="IPR014067">
    <property type="entry name" value="AioB/IdrB_ssu"/>
</dbReference>
<keyword evidence="4" id="KW-0411">Iron-sulfur</keyword>
<dbReference type="SUPFAM" id="SSF50022">
    <property type="entry name" value="ISP domain"/>
    <property type="match status" value="1"/>
</dbReference>
<keyword evidence="3" id="KW-0408">Iron</keyword>
<evidence type="ECO:0000256" key="1">
    <source>
        <dbReference type="ARBA" id="ARBA00022714"/>
    </source>
</evidence>
<evidence type="ECO:0000259" key="6">
    <source>
        <dbReference type="PROSITE" id="PS51296"/>
    </source>
</evidence>
<keyword evidence="2" id="KW-0479">Metal-binding</keyword>
<evidence type="ECO:0000256" key="3">
    <source>
        <dbReference type="ARBA" id="ARBA00023004"/>
    </source>
</evidence>